<name>A0AAW9RTC9_9HYPH</name>
<dbReference type="Gene3D" id="1.10.3720.10">
    <property type="entry name" value="MetI-like"/>
    <property type="match status" value="1"/>
</dbReference>
<dbReference type="PANTHER" id="PTHR30151">
    <property type="entry name" value="ALKANE SULFONATE ABC TRANSPORTER-RELATED, MEMBRANE SUBUNIT"/>
    <property type="match status" value="1"/>
</dbReference>
<gene>
    <name evidence="9" type="ORF">V3328_08630</name>
</gene>
<evidence type="ECO:0000256" key="4">
    <source>
        <dbReference type="ARBA" id="ARBA00022692"/>
    </source>
</evidence>
<keyword evidence="6 7" id="KW-0472">Membrane</keyword>
<accession>A0AAW9RTC9</accession>
<dbReference type="CDD" id="cd06261">
    <property type="entry name" value="TM_PBP2"/>
    <property type="match status" value="1"/>
</dbReference>
<dbReference type="PROSITE" id="PS50928">
    <property type="entry name" value="ABC_TM1"/>
    <property type="match status" value="1"/>
</dbReference>
<evidence type="ECO:0000256" key="7">
    <source>
        <dbReference type="RuleBase" id="RU363032"/>
    </source>
</evidence>
<comment type="subcellular location">
    <subcellularLocation>
        <location evidence="1 7">Cell membrane</location>
        <topology evidence="1 7">Multi-pass membrane protein</topology>
    </subcellularLocation>
</comment>
<dbReference type="AlphaFoldDB" id="A0AAW9RTC9"/>
<evidence type="ECO:0000259" key="8">
    <source>
        <dbReference type="PROSITE" id="PS50928"/>
    </source>
</evidence>
<dbReference type="GO" id="GO:0055085">
    <property type="term" value="P:transmembrane transport"/>
    <property type="evidence" value="ECO:0007669"/>
    <property type="project" value="InterPro"/>
</dbReference>
<dbReference type="Proteomes" id="UP001378188">
    <property type="component" value="Unassembled WGS sequence"/>
</dbReference>
<evidence type="ECO:0000313" key="10">
    <source>
        <dbReference type="Proteomes" id="UP001378188"/>
    </source>
</evidence>
<dbReference type="EMBL" id="JAZHOF010000003">
    <property type="protein sequence ID" value="MEJ8571535.1"/>
    <property type="molecule type" value="Genomic_DNA"/>
</dbReference>
<feature type="transmembrane region" description="Helical" evidence="7">
    <location>
        <begin position="162"/>
        <end position="188"/>
    </location>
</feature>
<evidence type="ECO:0000313" key="9">
    <source>
        <dbReference type="EMBL" id="MEJ8571535.1"/>
    </source>
</evidence>
<evidence type="ECO:0000256" key="1">
    <source>
        <dbReference type="ARBA" id="ARBA00004651"/>
    </source>
</evidence>
<keyword evidence="3" id="KW-1003">Cell membrane</keyword>
<dbReference type="InterPro" id="IPR035906">
    <property type="entry name" value="MetI-like_sf"/>
</dbReference>
<organism evidence="9 10">
    <name type="scientific">Microbaculum marinum</name>
    <dbReference type="NCBI Taxonomy" id="1764581"/>
    <lineage>
        <taxon>Bacteria</taxon>
        <taxon>Pseudomonadati</taxon>
        <taxon>Pseudomonadota</taxon>
        <taxon>Alphaproteobacteria</taxon>
        <taxon>Hyphomicrobiales</taxon>
        <taxon>Tepidamorphaceae</taxon>
        <taxon>Microbaculum</taxon>
    </lineage>
</organism>
<feature type="domain" description="ABC transmembrane type-1" evidence="8">
    <location>
        <begin position="56"/>
        <end position="234"/>
    </location>
</feature>
<evidence type="ECO:0000256" key="3">
    <source>
        <dbReference type="ARBA" id="ARBA00022475"/>
    </source>
</evidence>
<protein>
    <submittedName>
        <fullName evidence="9">ABC transporter permease subunit</fullName>
    </submittedName>
</protein>
<feature type="transmembrane region" description="Helical" evidence="7">
    <location>
        <begin position="216"/>
        <end position="236"/>
    </location>
</feature>
<dbReference type="SUPFAM" id="SSF161098">
    <property type="entry name" value="MetI-like"/>
    <property type="match status" value="1"/>
</dbReference>
<evidence type="ECO:0000256" key="2">
    <source>
        <dbReference type="ARBA" id="ARBA00022448"/>
    </source>
</evidence>
<feature type="transmembrane region" description="Helical" evidence="7">
    <location>
        <begin position="7"/>
        <end position="27"/>
    </location>
</feature>
<dbReference type="Pfam" id="PF00528">
    <property type="entry name" value="BPD_transp_1"/>
    <property type="match status" value="1"/>
</dbReference>
<comment type="similarity">
    <text evidence="7">Belongs to the binding-protein-dependent transport system permease family.</text>
</comment>
<evidence type="ECO:0000256" key="5">
    <source>
        <dbReference type="ARBA" id="ARBA00022989"/>
    </source>
</evidence>
<dbReference type="RefSeq" id="WP_340329234.1">
    <property type="nucleotide sequence ID" value="NZ_JAZHOF010000003.1"/>
</dbReference>
<keyword evidence="4 7" id="KW-0812">Transmembrane</keyword>
<proteinExistence type="inferred from homology"/>
<feature type="transmembrane region" description="Helical" evidence="7">
    <location>
        <begin position="63"/>
        <end position="84"/>
    </location>
</feature>
<dbReference type="PANTHER" id="PTHR30151:SF0">
    <property type="entry name" value="ABC TRANSPORTER PERMEASE PROTEIN MJ0413-RELATED"/>
    <property type="match status" value="1"/>
</dbReference>
<dbReference type="InterPro" id="IPR000515">
    <property type="entry name" value="MetI-like"/>
</dbReference>
<feature type="transmembrane region" description="Helical" evidence="7">
    <location>
        <begin position="96"/>
        <end position="116"/>
    </location>
</feature>
<keyword evidence="5 7" id="KW-1133">Transmembrane helix</keyword>
<evidence type="ECO:0000256" key="6">
    <source>
        <dbReference type="ARBA" id="ARBA00023136"/>
    </source>
</evidence>
<dbReference type="GO" id="GO:0005886">
    <property type="term" value="C:plasma membrane"/>
    <property type="evidence" value="ECO:0007669"/>
    <property type="project" value="UniProtKB-SubCell"/>
</dbReference>
<reference evidence="9 10" key="1">
    <citation type="submission" date="2024-02" db="EMBL/GenBank/DDBJ databases">
        <title>Genome analysis and characterization of Microbaculum marinisediminis sp. nov., isolated from marine sediment.</title>
        <authorList>
            <person name="Du Z.-J."/>
            <person name="Ye Y.-Q."/>
            <person name="Zhang Z.-R."/>
            <person name="Yuan S.-M."/>
            <person name="Zhang X.-Y."/>
        </authorList>
    </citation>
    <scope>NUCLEOTIDE SEQUENCE [LARGE SCALE GENOMIC DNA]</scope>
    <source>
        <strain evidence="9 10">SDUM1044001</strain>
    </source>
</reference>
<feature type="transmembrane region" description="Helical" evidence="7">
    <location>
        <begin position="122"/>
        <end position="141"/>
    </location>
</feature>
<keyword evidence="2 7" id="KW-0813">Transport</keyword>
<comment type="caution">
    <text evidence="9">The sequence shown here is derived from an EMBL/GenBank/DDBJ whole genome shotgun (WGS) entry which is preliminary data.</text>
</comment>
<keyword evidence="10" id="KW-1185">Reference proteome</keyword>
<sequence>MKRATKVRIVVLVGAVVFVELLCRVGIIPRFTMIPPSEMAIGLYHLLASGKMNSDLVTTLSSVAISLCASVVVGTTAGALIHAWPRVRRTIDPLLATYYSVPVFVFYPMFIVLFGLNDIPKIVIGFLYAVAAVVINTLNGLDRIPPVLLKTGKVFGMSPASTAVRIVLPFAAPYLFTGVKLAIAYSFIGVIGSEFILSSDGIGHSISYAYYNFDNVTMYSLILFVLVVVLTINMSLHSWEKVLMQRRGFK</sequence>